<dbReference type="EMBL" id="CP002502">
    <property type="protein sequence ID" value="AET40804.1"/>
    <property type="molecule type" value="Genomic_DNA"/>
</dbReference>
<name>G8JUM4_ERECY</name>
<dbReference type="RefSeq" id="XP_003647621.1">
    <property type="nucleotide sequence ID" value="XM_003647573.1"/>
</dbReference>
<accession>G8JUM4</accession>
<evidence type="ECO:0000256" key="2">
    <source>
        <dbReference type="SAM" id="SignalP"/>
    </source>
</evidence>
<evidence type="ECO:0000313" key="3">
    <source>
        <dbReference type="EMBL" id="AET40804.1"/>
    </source>
</evidence>
<dbReference type="Proteomes" id="UP000006790">
    <property type="component" value="Chromosome 6"/>
</dbReference>
<proteinExistence type="predicted"/>
<dbReference type="AlphaFoldDB" id="G8JUM4"/>
<dbReference type="OMA" id="THSYGRF"/>
<feature type="chain" id="PRO_5003510637" evidence="2">
    <location>
        <begin position="20"/>
        <end position="118"/>
    </location>
</feature>
<sequence>MKLSLVAGSLIGLFQVVFAQEQDSANVAESPSMSSSDTYRYGRFDKITDSESSTYSGTSTYGRFDKTSDTESSFASSTSTYGRFDKTSRSESENGAMNYPHGNARFSGMMLGCIMMLL</sequence>
<feature type="compositionally biased region" description="Low complexity" evidence="1">
    <location>
        <begin position="70"/>
        <end position="80"/>
    </location>
</feature>
<organism evidence="3 4">
    <name type="scientific">Eremothecium cymbalariae (strain CBS 270.75 / DBVPG 7215 / KCTC 17166 / NRRL Y-17582)</name>
    <name type="common">Yeast</name>
    <dbReference type="NCBI Taxonomy" id="931890"/>
    <lineage>
        <taxon>Eukaryota</taxon>
        <taxon>Fungi</taxon>
        <taxon>Dikarya</taxon>
        <taxon>Ascomycota</taxon>
        <taxon>Saccharomycotina</taxon>
        <taxon>Saccharomycetes</taxon>
        <taxon>Saccharomycetales</taxon>
        <taxon>Saccharomycetaceae</taxon>
        <taxon>Eremothecium</taxon>
    </lineage>
</organism>
<reference evidence="4" key="1">
    <citation type="journal article" date="2012" name="G3 (Bethesda)">
        <title>Pichia sorbitophila, an interspecies yeast hybrid reveals early steps of genome resolution following polyploidization.</title>
        <authorList>
            <person name="Leh Louis V."/>
            <person name="Despons L."/>
            <person name="Friedrich A."/>
            <person name="Martin T."/>
            <person name="Durrens P."/>
            <person name="Casaregola S."/>
            <person name="Neuveglise C."/>
            <person name="Fairhead C."/>
            <person name="Marck C."/>
            <person name="Cruz J.A."/>
            <person name="Straub M.L."/>
            <person name="Kugler V."/>
            <person name="Sacerdot C."/>
            <person name="Uzunov Z."/>
            <person name="Thierry A."/>
            <person name="Weiss S."/>
            <person name="Bleykasten C."/>
            <person name="De Montigny J."/>
            <person name="Jacques N."/>
            <person name="Jung P."/>
            <person name="Lemaire M."/>
            <person name="Mallet S."/>
            <person name="Morel G."/>
            <person name="Richard G.F."/>
            <person name="Sarkar A."/>
            <person name="Savel G."/>
            <person name="Schacherer J."/>
            <person name="Seret M.L."/>
            <person name="Talla E."/>
            <person name="Samson G."/>
            <person name="Jubin C."/>
            <person name="Poulain J."/>
            <person name="Vacherie B."/>
            <person name="Barbe V."/>
            <person name="Pelletier E."/>
            <person name="Sherman D.J."/>
            <person name="Westhof E."/>
            <person name="Weissenbach J."/>
            <person name="Baret P.V."/>
            <person name="Wincker P."/>
            <person name="Gaillardin C."/>
            <person name="Dujon B."/>
            <person name="Souciet J.L."/>
        </authorList>
    </citation>
    <scope>NUCLEOTIDE SEQUENCE [LARGE SCALE GENOMIC DNA]</scope>
    <source>
        <strain evidence="4">CBS 270.75 / DBVPG 7215 / KCTC 17166 / NRRL Y-17582</strain>
    </source>
</reference>
<evidence type="ECO:0000256" key="1">
    <source>
        <dbReference type="SAM" id="MobiDB-lite"/>
    </source>
</evidence>
<feature type="compositionally biased region" description="Basic and acidic residues" evidence="1">
    <location>
        <begin position="83"/>
        <end position="92"/>
    </location>
</feature>
<keyword evidence="4" id="KW-1185">Reference proteome</keyword>
<gene>
    <name evidence="3" type="ordered locus">Ecym_6433</name>
</gene>
<feature type="region of interest" description="Disordered" evidence="1">
    <location>
        <begin position="51"/>
        <end position="97"/>
    </location>
</feature>
<dbReference type="InParanoid" id="G8JUM4"/>
<dbReference type="STRING" id="931890.G8JUM4"/>
<feature type="signal peptide" evidence="2">
    <location>
        <begin position="1"/>
        <end position="19"/>
    </location>
</feature>
<protein>
    <submittedName>
        <fullName evidence="3">Uncharacterized protein</fullName>
    </submittedName>
</protein>
<dbReference type="KEGG" id="erc:Ecym_6433"/>
<evidence type="ECO:0000313" key="4">
    <source>
        <dbReference type="Proteomes" id="UP000006790"/>
    </source>
</evidence>
<dbReference type="HOGENOM" id="CLU_2073134_0_0_1"/>
<keyword evidence="2" id="KW-0732">Signal</keyword>
<dbReference type="GeneID" id="11472358"/>
<feature type="compositionally biased region" description="Low complexity" evidence="1">
    <location>
        <begin position="52"/>
        <end position="62"/>
    </location>
</feature>